<name>A0ABV1G842_9FIRM</name>
<evidence type="ECO:0000256" key="1">
    <source>
        <dbReference type="SAM" id="SignalP"/>
    </source>
</evidence>
<protein>
    <recommendedName>
        <fullName evidence="4">Auto-transporter adhesin head GIN domain-containing protein</fullName>
    </recommendedName>
</protein>
<dbReference type="Proteomes" id="UP001491552">
    <property type="component" value="Unassembled WGS sequence"/>
</dbReference>
<dbReference type="RefSeq" id="WP_349136224.1">
    <property type="nucleotide sequence ID" value="NZ_JBBMFF010000236.1"/>
</dbReference>
<gene>
    <name evidence="2" type="ORF">WMO66_09670</name>
</gene>
<reference evidence="2 3" key="1">
    <citation type="submission" date="2024-03" db="EMBL/GenBank/DDBJ databases">
        <title>Human intestinal bacterial collection.</title>
        <authorList>
            <person name="Pauvert C."/>
            <person name="Hitch T.C.A."/>
            <person name="Clavel T."/>
        </authorList>
    </citation>
    <scope>NUCLEOTIDE SEQUENCE [LARGE SCALE GENOMIC DNA]</scope>
    <source>
        <strain evidence="2 3">CLA-AA-H192</strain>
    </source>
</reference>
<feature type="chain" id="PRO_5045374627" description="Auto-transporter adhesin head GIN domain-containing protein" evidence="1">
    <location>
        <begin position="24"/>
        <end position="217"/>
    </location>
</feature>
<feature type="signal peptide" evidence="1">
    <location>
        <begin position="1"/>
        <end position="23"/>
    </location>
</feature>
<evidence type="ECO:0000313" key="3">
    <source>
        <dbReference type="Proteomes" id="UP001491552"/>
    </source>
</evidence>
<keyword evidence="1" id="KW-0732">Signal</keyword>
<organism evidence="2 3">
    <name type="scientific">Faecousia intestinalis</name>
    <dbReference type="NCBI Taxonomy" id="3133167"/>
    <lineage>
        <taxon>Bacteria</taxon>
        <taxon>Bacillati</taxon>
        <taxon>Bacillota</taxon>
        <taxon>Clostridia</taxon>
        <taxon>Eubacteriales</taxon>
        <taxon>Oscillospiraceae</taxon>
        <taxon>Faecousia</taxon>
    </lineage>
</organism>
<evidence type="ECO:0000313" key="2">
    <source>
        <dbReference type="EMBL" id="MEQ2511509.1"/>
    </source>
</evidence>
<sequence>MKRIVLILLAAFLVCSLIIFSTACENHQEQPAMQIELAVNSTCRVENAAGQSLTFRNGAWEGDMAASSVSVNGFDDTTMTLEIPYTESLHYTHESGESRFSVLRRQESILLSGDGIDEVRVTPDSLTVTGSGMNYRLKVARSEPERRALALSGSEAGTVSLHFADSSCTVQSDAAVTYALSGDSNSPFLRDTVAAESKLTIRDPWGAQEDVVVKVDS</sequence>
<dbReference type="PROSITE" id="PS51257">
    <property type="entry name" value="PROKAR_LIPOPROTEIN"/>
    <property type="match status" value="1"/>
</dbReference>
<evidence type="ECO:0008006" key="4">
    <source>
        <dbReference type="Google" id="ProtNLM"/>
    </source>
</evidence>
<keyword evidence="3" id="KW-1185">Reference proteome</keyword>
<comment type="caution">
    <text evidence="2">The sequence shown here is derived from an EMBL/GenBank/DDBJ whole genome shotgun (WGS) entry which is preliminary data.</text>
</comment>
<accession>A0ABV1G842</accession>
<proteinExistence type="predicted"/>
<dbReference type="EMBL" id="JBBMFF010000236">
    <property type="protein sequence ID" value="MEQ2511509.1"/>
    <property type="molecule type" value="Genomic_DNA"/>
</dbReference>